<protein>
    <submittedName>
        <fullName evidence="2">Uncharacterized protein</fullName>
    </submittedName>
</protein>
<reference evidence="2" key="1">
    <citation type="journal article" date="2023" name="Science">
        <title>Genome structures resolve the early diversification of teleost fishes.</title>
        <authorList>
            <person name="Parey E."/>
            <person name="Louis A."/>
            <person name="Montfort J."/>
            <person name="Bouchez O."/>
            <person name="Roques C."/>
            <person name="Iampietro C."/>
            <person name="Lluch J."/>
            <person name="Castinel A."/>
            <person name="Donnadieu C."/>
            <person name="Desvignes T."/>
            <person name="Floi Bucao C."/>
            <person name="Jouanno E."/>
            <person name="Wen M."/>
            <person name="Mejri S."/>
            <person name="Dirks R."/>
            <person name="Jansen H."/>
            <person name="Henkel C."/>
            <person name="Chen W.J."/>
            <person name="Zahm M."/>
            <person name="Cabau C."/>
            <person name="Klopp C."/>
            <person name="Thompson A.W."/>
            <person name="Robinson-Rechavi M."/>
            <person name="Braasch I."/>
            <person name="Lecointre G."/>
            <person name="Bobe J."/>
            <person name="Postlethwait J.H."/>
            <person name="Berthelot C."/>
            <person name="Roest Crollius H."/>
            <person name="Guiguen Y."/>
        </authorList>
    </citation>
    <scope>NUCLEOTIDE SEQUENCE</scope>
    <source>
        <strain evidence="2">NC1722</strain>
    </source>
</reference>
<gene>
    <name evidence="2" type="ORF">AAFF_G00113450</name>
</gene>
<proteinExistence type="predicted"/>
<accession>A0AAD7WAF6</accession>
<evidence type="ECO:0000313" key="2">
    <source>
        <dbReference type="EMBL" id="KAJ8389876.1"/>
    </source>
</evidence>
<feature type="region of interest" description="Disordered" evidence="1">
    <location>
        <begin position="56"/>
        <end position="100"/>
    </location>
</feature>
<evidence type="ECO:0000256" key="1">
    <source>
        <dbReference type="SAM" id="MobiDB-lite"/>
    </source>
</evidence>
<evidence type="ECO:0000313" key="3">
    <source>
        <dbReference type="Proteomes" id="UP001221898"/>
    </source>
</evidence>
<name>A0AAD7WAF6_9TELE</name>
<dbReference type="AlphaFoldDB" id="A0AAD7WAF6"/>
<organism evidence="2 3">
    <name type="scientific">Aldrovandia affinis</name>
    <dbReference type="NCBI Taxonomy" id="143900"/>
    <lineage>
        <taxon>Eukaryota</taxon>
        <taxon>Metazoa</taxon>
        <taxon>Chordata</taxon>
        <taxon>Craniata</taxon>
        <taxon>Vertebrata</taxon>
        <taxon>Euteleostomi</taxon>
        <taxon>Actinopterygii</taxon>
        <taxon>Neopterygii</taxon>
        <taxon>Teleostei</taxon>
        <taxon>Notacanthiformes</taxon>
        <taxon>Halosauridae</taxon>
        <taxon>Aldrovandia</taxon>
    </lineage>
</organism>
<comment type="caution">
    <text evidence="2">The sequence shown here is derived from an EMBL/GenBank/DDBJ whole genome shotgun (WGS) entry which is preliminary data.</text>
</comment>
<keyword evidence="3" id="KW-1185">Reference proteome</keyword>
<feature type="region of interest" description="Disordered" evidence="1">
    <location>
        <begin position="1"/>
        <end position="24"/>
    </location>
</feature>
<dbReference type="EMBL" id="JAINUG010000177">
    <property type="protein sequence ID" value="KAJ8389876.1"/>
    <property type="molecule type" value="Genomic_DNA"/>
</dbReference>
<sequence length="100" mass="10815">MKSHYPPRFLSRGAGEQGPRGPSQGLALTRLLYTLSTELHHCEPQLSCGTFPARLQASAPGQGQEELRMRLSSRKLGGRTGERAKRGSIGSRRGERVGGS</sequence>
<dbReference type="Proteomes" id="UP001221898">
    <property type="component" value="Unassembled WGS sequence"/>
</dbReference>